<accession>A0ABV8AKB1</accession>
<evidence type="ECO:0000313" key="3">
    <source>
        <dbReference type="Proteomes" id="UP001595812"/>
    </source>
</evidence>
<dbReference type="RefSeq" id="WP_386099052.1">
    <property type="nucleotide sequence ID" value="NZ_JBHSAT010000004.1"/>
</dbReference>
<feature type="transmembrane region" description="Helical" evidence="1">
    <location>
        <begin position="21"/>
        <end position="42"/>
    </location>
</feature>
<dbReference type="Pfam" id="PF19578">
    <property type="entry name" value="DUF6090"/>
    <property type="match status" value="1"/>
</dbReference>
<keyword evidence="3" id="KW-1185">Reference proteome</keyword>
<sequence>MIKFFRQIRQNMIHQNRTKKYLLYAIGEIILVVIGILIALQINNWNSNKQELKVLNGYLHNIAENIKTDKINLKRIKSFRDSSIIGSRFFIEMMDTAPVDLEDARVYFSKYLKYSPLFKEKFKSNLSGFESLKNSGFLPRIQDSKIETELFKYYSLVSDINDEEGELNDLMKEMVYDLYKNNVMQELNILRRKITLSQLNHEEVERLNANLSHPSFFASNSRNRGANYLIKLYDELEETGTVIINEINLRSND</sequence>
<keyword evidence="1" id="KW-0472">Membrane</keyword>
<reference evidence="3" key="1">
    <citation type="journal article" date="2019" name="Int. J. Syst. Evol. Microbiol.">
        <title>The Global Catalogue of Microorganisms (GCM) 10K type strain sequencing project: providing services to taxonomists for standard genome sequencing and annotation.</title>
        <authorList>
            <consortium name="The Broad Institute Genomics Platform"/>
            <consortium name="The Broad Institute Genome Sequencing Center for Infectious Disease"/>
            <person name="Wu L."/>
            <person name="Ma J."/>
        </authorList>
    </citation>
    <scope>NUCLEOTIDE SEQUENCE [LARGE SCALE GENOMIC DNA]</scope>
    <source>
        <strain evidence="3">CECT 8979</strain>
    </source>
</reference>
<comment type="caution">
    <text evidence="2">The sequence shown here is derived from an EMBL/GenBank/DDBJ whole genome shotgun (WGS) entry which is preliminary data.</text>
</comment>
<protein>
    <submittedName>
        <fullName evidence="2">DUF6090 family protein</fullName>
    </submittedName>
</protein>
<keyword evidence="1" id="KW-1133">Transmembrane helix</keyword>
<evidence type="ECO:0000256" key="1">
    <source>
        <dbReference type="SAM" id="Phobius"/>
    </source>
</evidence>
<dbReference type="Proteomes" id="UP001595812">
    <property type="component" value="Unassembled WGS sequence"/>
</dbReference>
<gene>
    <name evidence="2" type="ORF">ACFOSX_08185</name>
</gene>
<keyword evidence="1" id="KW-0812">Transmembrane</keyword>
<organism evidence="2 3">
    <name type="scientific">Winogradskyella maritima</name>
    <dbReference type="NCBI Taxonomy" id="1517766"/>
    <lineage>
        <taxon>Bacteria</taxon>
        <taxon>Pseudomonadati</taxon>
        <taxon>Bacteroidota</taxon>
        <taxon>Flavobacteriia</taxon>
        <taxon>Flavobacteriales</taxon>
        <taxon>Flavobacteriaceae</taxon>
        <taxon>Winogradskyella</taxon>
    </lineage>
</organism>
<proteinExistence type="predicted"/>
<dbReference type="EMBL" id="JBHSAT010000004">
    <property type="protein sequence ID" value="MFC3877206.1"/>
    <property type="molecule type" value="Genomic_DNA"/>
</dbReference>
<evidence type="ECO:0000313" key="2">
    <source>
        <dbReference type="EMBL" id="MFC3877206.1"/>
    </source>
</evidence>
<dbReference type="InterPro" id="IPR045749">
    <property type="entry name" value="DUF6090"/>
</dbReference>
<name>A0ABV8AKB1_9FLAO</name>